<dbReference type="SUPFAM" id="SSF53850">
    <property type="entry name" value="Periplasmic binding protein-like II"/>
    <property type="match status" value="1"/>
</dbReference>
<dbReference type="Pfam" id="PF03466">
    <property type="entry name" value="LysR_substrate"/>
    <property type="match status" value="1"/>
</dbReference>
<keyword evidence="7" id="KW-1185">Reference proteome</keyword>
<evidence type="ECO:0000313" key="6">
    <source>
        <dbReference type="EMBL" id="AJE45767.1"/>
    </source>
</evidence>
<evidence type="ECO:0000256" key="1">
    <source>
        <dbReference type="ARBA" id="ARBA00009437"/>
    </source>
</evidence>
<dbReference type="AlphaFoldDB" id="A0A0B5DZY7"/>
<evidence type="ECO:0000256" key="2">
    <source>
        <dbReference type="ARBA" id="ARBA00023015"/>
    </source>
</evidence>
<protein>
    <submittedName>
        <fullName evidence="6">LysR family transcriptional regulator</fullName>
    </submittedName>
</protein>
<dbReference type="PANTHER" id="PTHR30346">
    <property type="entry name" value="TRANSCRIPTIONAL DUAL REGULATOR HCAR-RELATED"/>
    <property type="match status" value="1"/>
</dbReference>
<keyword evidence="4" id="KW-0804">Transcription</keyword>
<dbReference type="GO" id="GO:0003677">
    <property type="term" value="F:DNA binding"/>
    <property type="evidence" value="ECO:0007669"/>
    <property type="project" value="UniProtKB-KW"/>
</dbReference>
<evidence type="ECO:0000256" key="3">
    <source>
        <dbReference type="ARBA" id="ARBA00023125"/>
    </source>
</evidence>
<dbReference type="FunFam" id="1.10.10.10:FF:000001">
    <property type="entry name" value="LysR family transcriptional regulator"/>
    <property type="match status" value="1"/>
</dbReference>
<dbReference type="EMBL" id="CP004393">
    <property type="protein sequence ID" value="AJE45767.1"/>
    <property type="molecule type" value="Genomic_DNA"/>
</dbReference>
<dbReference type="STRING" id="1208324.P73_1052"/>
<dbReference type="Gene3D" id="3.40.190.10">
    <property type="entry name" value="Periplasmic binding protein-like II"/>
    <property type="match status" value="2"/>
</dbReference>
<dbReference type="InterPro" id="IPR036388">
    <property type="entry name" value="WH-like_DNA-bd_sf"/>
</dbReference>
<dbReference type="Proteomes" id="UP000031521">
    <property type="component" value="Chromosome"/>
</dbReference>
<dbReference type="HOGENOM" id="CLU_039613_6_4_5"/>
<organism evidence="6 7">
    <name type="scientific">Celeribacter indicus</name>
    <dbReference type="NCBI Taxonomy" id="1208324"/>
    <lineage>
        <taxon>Bacteria</taxon>
        <taxon>Pseudomonadati</taxon>
        <taxon>Pseudomonadota</taxon>
        <taxon>Alphaproteobacteria</taxon>
        <taxon>Rhodobacterales</taxon>
        <taxon>Roseobacteraceae</taxon>
        <taxon>Celeribacter</taxon>
    </lineage>
</organism>
<comment type="similarity">
    <text evidence="1">Belongs to the LysR transcriptional regulatory family.</text>
</comment>
<name>A0A0B5DZY7_9RHOB</name>
<dbReference type="InterPro" id="IPR000847">
    <property type="entry name" value="LysR_HTH_N"/>
</dbReference>
<gene>
    <name evidence="6" type="ORF">P73_1052</name>
</gene>
<accession>A0A0B5DZY7</accession>
<dbReference type="SUPFAM" id="SSF46785">
    <property type="entry name" value="Winged helix' DNA-binding domain"/>
    <property type="match status" value="1"/>
</dbReference>
<feature type="domain" description="HTH lysR-type" evidence="5">
    <location>
        <begin position="1"/>
        <end position="58"/>
    </location>
</feature>
<dbReference type="InterPro" id="IPR036390">
    <property type="entry name" value="WH_DNA-bd_sf"/>
</dbReference>
<evidence type="ECO:0000256" key="4">
    <source>
        <dbReference type="ARBA" id="ARBA00023163"/>
    </source>
</evidence>
<dbReference type="InterPro" id="IPR005119">
    <property type="entry name" value="LysR_subst-bd"/>
</dbReference>
<dbReference type="CDD" id="cd08414">
    <property type="entry name" value="PBP2_LTTR_aromatics_like"/>
    <property type="match status" value="1"/>
</dbReference>
<dbReference type="Gene3D" id="1.10.10.10">
    <property type="entry name" value="Winged helix-like DNA-binding domain superfamily/Winged helix DNA-binding domain"/>
    <property type="match status" value="1"/>
</dbReference>
<reference evidence="6 7" key="1">
    <citation type="journal article" date="2014" name="Int. J. Syst. Evol. Microbiol.">
        <title>Celeribacter indicus sp. nov., a polycyclic aromatic hydrocarbon-degrading bacterium from deep-sea sediment and reclassification of Huaishuia halophila as Celeribacter halophilus comb. nov.</title>
        <authorList>
            <person name="Lai Q."/>
            <person name="Cao J."/>
            <person name="Yuan J."/>
            <person name="Li F."/>
            <person name="Shao Z."/>
        </authorList>
    </citation>
    <scope>NUCLEOTIDE SEQUENCE [LARGE SCALE GENOMIC DNA]</scope>
    <source>
        <strain evidence="6">P73</strain>
    </source>
</reference>
<evidence type="ECO:0000259" key="5">
    <source>
        <dbReference type="PROSITE" id="PS50931"/>
    </source>
</evidence>
<dbReference type="GO" id="GO:0003700">
    <property type="term" value="F:DNA-binding transcription factor activity"/>
    <property type="evidence" value="ECO:0007669"/>
    <property type="project" value="InterPro"/>
</dbReference>
<evidence type="ECO:0000313" key="7">
    <source>
        <dbReference type="Proteomes" id="UP000031521"/>
    </source>
</evidence>
<dbReference type="PRINTS" id="PR00039">
    <property type="entry name" value="HTHLYSR"/>
</dbReference>
<keyword evidence="2" id="KW-0805">Transcription regulation</keyword>
<dbReference type="KEGG" id="cid:P73_1052"/>
<dbReference type="GO" id="GO:0032993">
    <property type="term" value="C:protein-DNA complex"/>
    <property type="evidence" value="ECO:0007669"/>
    <property type="project" value="TreeGrafter"/>
</dbReference>
<dbReference type="PROSITE" id="PS50931">
    <property type="entry name" value="HTH_LYSR"/>
    <property type="match status" value="1"/>
</dbReference>
<proteinExistence type="inferred from homology"/>
<dbReference type="PANTHER" id="PTHR30346:SF28">
    <property type="entry name" value="HTH-TYPE TRANSCRIPTIONAL REGULATOR CYNR"/>
    <property type="match status" value="1"/>
</dbReference>
<dbReference type="Pfam" id="PF00126">
    <property type="entry name" value="HTH_1"/>
    <property type="match status" value="1"/>
</dbReference>
<sequence length="296" mass="32978">MELRQLRYFVAVAEELHFTRAAERLHIGQPPLSLAIQGIERELGVVLFKRTKRKVELTAAGEQFLQEAQLAIAQFNRAVETARRAARGETGTVRLNYVTSLPLIDVFTRAIRRFRIENPEVHLELGIRTTQQIVDAVLLKSIDVGFIRPALHTILPRCIEVHELFTDRLMLVLPVDHPLAAHEGPVPIGRLHNEPFVLRPRGTGAGFYEQVFALCAEAGFVPEIVQEAEEAATILGLTAAGVGLTIAPKALGAIRISDIVWKELETASDLTSRVIMISNSEAENGLRDRFVEEMMR</sequence>
<keyword evidence="3" id="KW-0238">DNA-binding</keyword>